<accession>A0AAN8JS73</accession>
<dbReference type="GO" id="GO:0015175">
    <property type="term" value="F:neutral L-amino acid transmembrane transporter activity"/>
    <property type="evidence" value="ECO:0007669"/>
    <property type="project" value="TreeGrafter"/>
</dbReference>
<keyword evidence="4 6" id="KW-1133">Transmembrane helix</keyword>
<comment type="similarity">
    <text evidence="6">Belongs to the dicarboxylate/amino acid:cation symporter (DAACS) (TC 2.A.23) family.</text>
</comment>
<dbReference type="AlphaFoldDB" id="A0AAN8JS73"/>
<sequence length="498" mass="53486">MTSSNNRLHKNRCWLTVSRAKWIKNNLLLILVILGVIAGFGIGFGVRLIHPSDSVLLWTGLPGDLYMRMLKATLLPLIVSSIIAGTSSMDPKSSGKVGSISLAYIIITNGIGSILGIAVGFMINPGEGQSISADTNKQNQPNTRNLLPEDMFADLIRNLFPDNMVAATMQKSQTIYTKQMRLVEQNLTLGSTNETVEYLKRSVGTASGTNILGLIIICAALGTAAAQIGGAALLFVQFFKAVYLIITKVLGWIVWFTPIGVASLIAVSIAGANQLEETFASLGYFVLTVTTGIAIHQLVYIPILYLAFMRKSPFRFIGTLAKPYITGFAPPSSAIAIPEMMRTCEEKHGVDKSVSGFVVPLAASLNRDGSCIFITVTAVYIAQLAGADLNAGSIITMTVLITVNSLAIPAVTSASIVTLLIVLSSLNIEPVNIGLIMALEWFTDRIRTSSNVMSSVLCTIITNKLSKIRNLDPPAEINETLESEIKIDISEVNSTTKL</sequence>
<dbReference type="PANTHER" id="PTHR11958">
    <property type="entry name" value="SODIUM/DICARBOXYLATE SYMPORTER-RELATED"/>
    <property type="match status" value="1"/>
</dbReference>
<keyword evidence="6" id="KW-0769">Symport</keyword>
<feature type="transmembrane region" description="Helical" evidence="6">
    <location>
        <begin position="282"/>
        <end position="308"/>
    </location>
</feature>
<dbReference type="EMBL" id="JAZGQO010000008">
    <property type="protein sequence ID" value="KAK6180124.1"/>
    <property type="molecule type" value="Genomic_DNA"/>
</dbReference>
<feature type="transmembrane region" description="Helical" evidence="6">
    <location>
        <begin position="249"/>
        <end position="270"/>
    </location>
</feature>
<comment type="subcellular location">
    <subcellularLocation>
        <location evidence="1 6">Membrane</location>
        <topology evidence="1 6">Multi-pass membrane protein</topology>
    </subcellularLocation>
</comment>
<dbReference type="PRINTS" id="PR00173">
    <property type="entry name" value="EDTRNSPORT"/>
</dbReference>
<feature type="transmembrane region" description="Helical" evidence="6">
    <location>
        <begin position="27"/>
        <end position="49"/>
    </location>
</feature>
<dbReference type="InterPro" id="IPR050746">
    <property type="entry name" value="DAACS"/>
</dbReference>
<dbReference type="Gene3D" id="1.10.3860.10">
    <property type="entry name" value="Sodium:dicarboxylate symporter"/>
    <property type="match status" value="1"/>
</dbReference>
<feature type="transmembrane region" description="Helical" evidence="6">
    <location>
        <begin position="211"/>
        <end position="237"/>
    </location>
</feature>
<reference evidence="7 8" key="1">
    <citation type="submission" date="2024-01" db="EMBL/GenBank/DDBJ databases">
        <title>The genome of the rayed Mediterranean limpet Patella caerulea (Linnaeus, 1758).</title>
        <authorList>
            <person name="Anh-Thu Weber A."/>
            <person name="Halstead-Nussloch G."/>
        </authorList>
    </citation>
    <scope>NUCLEOTIDE SEQUENCE [LARGE SCALE GENOMIC DNA]</scope>
    <source>
        <strain evidence="7">AATW-2023a</strain>
        <tissue evidence="7">Whole specimen</tissue>
    </source>
</reference>
<evidence type="ECO:0000313" key="8">
    <source>
        <dbReference type="Proteomes" id="UP001347796"/>
    </source>
</evidence>
<protein>
    <recommendedName>
        <fullName evidence="6">Amino acid transporter</fullName>
    </recommendedName>
</protein>
<dbReference type="SUPFAM" id="SSF118215">
    <property type="entry name" value="Proton glutamate symport protein"/>
    <property type="match status" value="1"/>
</dbReference>
<name>A0AAN8JS73_PATCE</name>
<evidence type="ECO:0000256" key="3">
    <source>
        <dbReference type="ARBA" id="ARBA00022692"/>
    </source>
</evidence>
<dbReference type="InterPro" id="IPR001991">
    <property type="entry name" value="Na-dicarboxylate_symporter"/>
</dbReference>
<gene>
    <name evidence="7" type="ORF">SNE40_012329</name>
</gene>
<dbReference type="PANTHER" id="PTHR11958:SF111">
    <property type="entry name" value="AMINO ACID TRANSPORTER"/>
    <property type="match status" value="1"/>
</dbReference>
<feature type="transmembrane region" description="Helical" evidence="6">
    <location>
        <begin position="406"/>
        <end position="428"/>
    </location>
</feature>
<evidence type="ECO:0000313" key="7">
    <source>
        <dbReference type="EMBL" id="KAK6180124.1"/>
    </source>
</evidence>
<dbReference type="Pfam" id="PF00375">
    <property type="entry name" value="SDF"/>
    <property type="match status" value="1"/>
</dbReference>
<evidence type="ECO:0000256" key="4">
    <source>
        <dbReference type="ARBA" id="ARBA00022989"/>
    </source>
</evidence>
<organism evidence="7 8">
    <name type="scientific">Patella caerulea</name>
    <name type="common">Rayed Mediterranean limpet</name>
    <dbReference type="NCBI Taxonomy" id="87958"/>
    <lineage>
        <taxon>Eukaryota</taxon>
        <taxon>Metazoa</taxon>
        <taxon>Spiralia</taxon>
        <taxon>Lophotrochozoa</taxon>
        <taxon>Mollusca</taxon>
        <taxon>Gastropoda</taxon>
        <taxon>Patellogastropoda</taxon>
        <taxon>Patelloidea</taxon>
        <taxon>Patellidae</taxon>
        <taxon>Patella</taxon>
    </lineage>
</organism>
<evidence type="ECO:0000256" key="2">
    <source>
        <dbReference type="ARBA" id="ARBA00022448"/>
    </source>
</evidence>
<keyword evidence="5 6" id="KW-0472">Membrane</keyword>
<proteinExistence type="inferred from homology"/>
<dbReference type="GO" id="GO:0005313">
    <property type="term" value="F:L-glutamate transmembrane transporter activity"/>
    <property type="evidence" value="ECO:0007669"/>
    <property type="project" value="TreeGrafter"/>
</dbReference>
<evidence type="ECO:0000256" key="6">
    <source>
        <dbReference type="RuleBase" id="RU361216"/>
    </source>
</evidence>
<feature type="transmembrane region" description="Helical" evidence="6">
    <location>
        <begin position="69"/>
        <end position="89"/>
    </location>
</feature>
<dbReference type="GO" id="GO:0005886">
    <property type="term" value="C:plasma membrane"/>
    <property type="evidence" value="ECO:0007669"/>
    <property type="project" value="TreeGrafter"/>
</dbReference>
<dbReference type="GO" id="GO:0015501">
    <property type="term" value="F:glutamate:sodium symporter activity"/>
    <property type="evidence" value="ECO:0007669"/>
    <property type="project" value="TreeGrafter"/>
</dbReference>
<evidence type="ECO:0000256" key="5">
    <source>
        <dbReference type="ARBA" id="ARBA00023136"/>
    </source>
</evidence>
<feature type="transmembrane region" description="Helical" evidence="6">
    <location>
        <begin position="101"/>
        <end position="123"/>
    </location>
</feature>
<keyword evidence="3 6" id="KW-0812">Transmembrane</keyword>
<comment type="caution">
    <text evidence="7">The sequence shown here is derived from an EMBL/GenBank/DDBJ whole genome shotgun (WGS) entry which is preliminary data.</text>
</comment>
<dbReference type="InterPro" id="IPR036458">
    <property type="entry name" value="Na:dicarbo_symporter_sf"/>
</dbReference>
<dbReference type="Proteomes" id="UP001347796">
    <property type="component" value="Unassembled WGS sequence"/>
</dbReference>
<keyword evidence="8" id="KW-1185">Reference proteome</keyword>
<keyword evidence="2 6" id="KW-0813">Transport</keyword>
<evidence type="ECO:0000256" key="1">
    <source>
        <dbReference type="ARBA" id="ARBA00004141"/>
    </source>
</evidence>